<dbReference type="HOGENOM" id="CLU_2898838_0_0_9"/>
<reference evidence="2" key="1">
    <citation type="submission" date="2010-04" db="EMBL/GenBank/DDBJ databases">
        <title>The genome sequence of Listeria monocytogenes strain 10403S.</title>
        <authorList>
            <consortium name="The Broad Institute Genome Sequencing Platform"/>
            <consortium name="The Broad Institute Genome Sequencing Center for Infectious Disease."/>
            <person name="Borowsky M."/>
            <person name="Borodovsky M."/>
            <person name="Young S.K."/>
            <person name="Zeng Q."/>
            <person name="Koehrsen M."/>
            <person name="Fitzgerald M."/>
            <person name="Wiedmann M."/>
            <person name="Swaminathan B."/>
            <person name="Lauer P."/>
            <person name="Portnoy D."/>
            <person name="Cossart P."/>
            <person name="Buchrieser C."/>
            <person name="Higgins D."/>
            <person name="Abouelleil A."/>
            <person name="Alvarado L."/>
            <person name="Arachchi H.M."/>
            <person name="Berlin A."/>
            <person name="Borenstein D."/>
            <person name="Brown A."/>
            <person name="Chapman S.B."/>
            <person name="Chen Z."/>
            <person name="Dunbar C.D."/>
            <person name="Engels R."/>
            <person name="Freedman E."/>
            <person name="Gearin G."/>
            <person name="Gellesch M."/>
            <person name="Goldberg J."/>
            <person name="Griggs A."/>
            <person name="Gujja S."/>
            <person name="Heilman E."/>
            <person name="Heiman D."/>
            <person name="Howarth C."/>
            <person name="Jen D."/>
            <person name="Larson L."/>
            <person name="Lui A."/>
            <person name="MacDonald J."/>
            <person name="Mehta T."/>
            <person name="Montmayeur A."/>
            <person name="Neiman D."/>
            <person name="Park D."/>
            <person name="Pearson M."/>
            <person name="Priest M."/>
            <person name="Richards J."/>
            <person name="Roberts A."/>
            <person name="Saif S."/>
            <person name="Shea T."/>
            <person name="Shenoy N."/>
            <person name="Sisk P."/>
            <person name="Stolte C."/>
            <person name="Sykes S."/>
            <person name="Walk T."/>
            <person name="White J."/>
            <person name="Yandava C."/>
            <person name="Haas B."/>
            <person name="Nusbaum C."/>
            <person name="Birren B."/>
        </authorList>
    </citation>
    <scope>NUCLEOTIDE SEQUENCE [LARGE SCALE GENOMIC DNA]</scope>
    <source>
        <strain evidence="2">10403S</strain>
    </source>
</reference>
<organism evidence="1 2">
    <name type="scientific">Listeria monocytogenes serotype 1/2a (strain 10403S)</name>
    <dbReference type="NCBI Taxonomy" id="393133"/>
    <lineage>
        <taxon>Bacteria</taxon>
        <taxon>Bacillati</taxon>
        <taxon>Bacillota</taxon>
        <taxon>Bacilli</taxon>
        <taxon>Bacillales</taxon>
        <taxon>Listeriaceae</taxon>
        <taxon>Listeria</taxon>
    </lineage>
</organism>
<dbReference type="EMBL" id="CP002002">
    <property type="protein sequence ID" value="AEO05077.1"/>
    <property type="molecule type" value="Genomic_DNA"/>
</dbReference>
<gene>
    <name evidence="1" type="ordered locus">LMRG_02896</name>
</gene>
<dbReference type="Proteomes" id="UP000001288">
    <property type="component" value="Chromosome"/>
</dbReference>
<evidence type="ECO:0000313" key="1">
    <source>
        <dbReference type="EMBL" id="AEO05077.1"/>
    </source>
</evidence>
<proteinExistence type="predicted"/>
<protein>
    <submittedName>
        <fullName evidence="1">Uncharacterized protein</fullName>
    </submittedName>
</protein>
<accession>A0A0H3GCG9</accession>
<sequence length="58" mass="7063">MGFFYMAFSLYKNKSDFGMVYNFLFQKLKKLTKENEVCEKHIFLYRNVVMERPIIKAL</sequence>
<evidence type="ECO:0000313" key="2">
    <source>
        <dbReference type="Proteomes" id="UP000001288"/>
    </source>
</evidence>
<dbReference type="KEGG" id="lmt:LMRG_02896"/>
<name>A0A0H3GCG9_LISM4</name>
<dbReference type="AlphaFoldDB" id="A0A0H3GCG9"/>